<dbReference type="RefSeq" id="WP_016390152.1">
    <property type="nucleotide sequence ID" value="NZ_JARGOU010000049.1"/>
</dbReference>
<sequence length="169" mass="19507">MSANNSEQMTRAEAEDFLFAEACLLDEGEVNEWRKLFTADALYWLPYSRDVNVDPTKHVSIIYDDMEMLDERIKRLQSGACHAQIPGSRTQHSVNNVRVKTVDGVVIIDSYLTLHEYRANRQDRFYPLQTMAANCEHKLVKRGGEWKMTSKKVVLLNCDGEIYDLSFLI</sequence>
<dbReference type="InterPro" id="IPR000391">
    <property type="entry name" value="Rng_hydr_dOase-bsu"/>
</dbReference>
<reference evidence="6 7" key="1">
    <citation type="journal article" date="2013" name="Genome Announc.">
        <title>Genome Sequence of the Pyrene- and Fluoranthene-Degrading Bacterium Cycloclasticus sp. Strain PY97M.</title>
        <authorList>
            <person name="Cui Z."/>
            <person name="Xu G."/>
            <person name="Li Q."/>
            <person name="Gao W."/>
            <person name="Zheng L."/>
        </authorList>
    </citation>
    <scope>NUCLEOTIDE SEQUENCE [LARGE SCALE GENOMIC DNA]</scope>
    <source>
        <strain evidence="6 7">PY97M</strain>
    </source>
</reference>
<evidence type="ECO:0000313" key="6">
    <source>
        <dbReference type="EMBL" id="EPD13355.1"/>
    </source>
</evidence>
<evidence type="ECO:0000256" key="4">
    <source>
        <dbReference type="ARBA" id="ARBA00022964"/>
    </source>
</evidence>
<organism evidence="6 7">
    <name type="scientific">Cycloclasticus pugetii</name>
    <dbReference type="NCBI Taxonomy" id="34068"/>
    <lineage>
        <taxon>Bacteria</taxon>
        <taxon>Pseudomonadati</taxon>
        <taxon>Pseudomonadota</taxon>
        <taxon>Gammaproteobacteria</taxon>
        <taxon>Thiotrichales</taxon>
        <taxon>Piscirickettsiaceae</taxon>
        <taxon>Cycloclasticus</taxon>
    </lineage>
</organism>
<gene>
    <name evidence="6" type="ORF">L196_04866</name>
</gene>
<protein>
    <submittedName>
        <fullName evidence="6">Aromatic-ring-hydroxylating dioxygenase subunit beta</fullName>
    </submittedName>
</protein>
<comment type="pathway">
    <text evidence="1">Aromatic compound metabolism.</text>
</comment>
<evidence type="ECO:0000256" key="1">
    <source>
        <dbReference type="ARBA" id="ARBA00005211"/>
    </source>
</evidence>
<keyword evidence="4 6" id="KW-0223">Dioxygenase</keyword>
<evidence type="ECO:0000256" key="5">
    <source>
        <dbReference type="ARBA" id="ARBA00023002"/>
    </source>
</evidence>
<comment type="caution">
    <text evidence="6">The sequence shown here is derived from an EMBL/GenBank/DDBJ whole genome shotgun (WGS) entry which is preliminary data.</text>
</comment>
<dbReference type="CDD" id="cd00667">
    <property type="entry name" value="ring_hydroxylating_dioxygenases_beta"/>
    <property type="match status" value="1"/>
</dbReference>
<dbReference type="EMBL" id="ASHL01000003">
    <property type="protein sequence ID" value="EPD13355.1"/>
    <property type="molecule type" value="Genomic_DNA"/>
</dbReference>
<dbReference type="PANTHER" id="PTHR41534:SF2">
    <property type="entry name" value="3-PHENYLPROPIONATE_CINNAMIC ACID DIOXYGENASE SUBUNIT BETA"/>
    <property type="match status" value="1"/>
</dbReference>
<dbReference type="PANTHER" id="PTHR41534">
    <property type="entry name" value="BLR3401 PROTEIN"/>
    <property type="match status" value="1"/>
</dbReference>
<keyword evidence="5" id="KW-0560">Oxidoreductase</keyword>
<accession>A0AB33Z1Y6</accession>
<dbReference type="AlphaFoldDB" id="A0AB33Z1Y6"/>
<dbReference type="InterPro" id="IPR032710">
    <property type="entry name" value="NTF2-like_dom_sf"/>
</dbReference>
<dbReference type="Proteomes" id="UP000015462">
    <property type="component" value="Unassembled WGS sequence"/>
</dbReference>
<dbReference type="GO" id="GO:0051213">
    <property type="term" value="F:dioxygenase activity"/>
    <property type="evidence" value="ECO:0007669"/>
    <property type="project" value="UniProtKB-KW"/>
</dbReference>
<dbReference type="GO" id="GO:0019380">
    <property type="term" value="P:3-phenylpropionate catabolic process"/>
    <property type="evidence" value="ECO:0007669"/>
    <property type="project" value="TreeGrafter"/>
</dbReference>
<keyword evidence="7" id="KW-1185">Reference proteome</keyword>
<dbReference type="Pfam" id="PF00866">
    <property type="entry name" value="Ring_hydroxyl_B"/>
    <property type="match status" value="1"/>
</dbReference>
<comment type="similarity">
    <text evidence="2">Belongs to the bacterial ring-hydroxylating dioxygenase beta subunit family.</text>
</comment>
<keyword evidence="3" id="KW-0058">Aromatic hydrocarbons catabolism</keyword>
<dbReference type="Gene3D" id="3.10.450.50">
    <property type="match status" value="1"/>
</dbReference>
<evidence type="ECO:0000256" key="3">
    <source>
        <dbReference type="ARBA" id="ARBA00022797"/>
    </source>
</evidence>
<name>A0AB33Z1Y6_9GAMM</name>
<evidence type="ECO:0000313" key="7">
    <source>
        <dbReference type="Proteomes" id="UP000015462"/>
    </source>
</evidence>
<proteinExistence type="inferred from homology"/>
<evidence type="ECO:0000256" key="2">
    <source>
        <dbReference type="ARBA" id="ARBA00009570"/>
    </source>
</evidence>
<dbReference type="SUPFAM" id="SSF54427">
    <property type="entry name" value="NTF2-like"/>
    <property type="match status" value="1"/>
</dbReference>